<sequence>MQKQQLIAVIVTVLLQIFHSTLAIDYKKDYHQIQAAANTTIELHCVSPENYLVYTIAKNENISESEFCIIHRDGTLSVILHIHQESNFADNYTCENEEQMSLPIRINVTSATTNRLPEKTYVSESKAAESGCYPNSTVSLAIKKNNQAFCKICVPLPASGGSIPYAQITCVIFIILLLMAVFVIGFIYVRRRSNEIKQLCELYEELTTNEHAKNFVEPPNVPLHQLVDELPYDLSYEIRVNRLKIRKVISDGSYGRIYAGDLRSKAPRKEYLHVVVKVPKRSAKYADIKALADELKILMKIGMHPNIVCLVGTITENLKRGGDMCGIFEETESTLKTFLRERKDFFFNELHDFKSSAIMLSTDDNSTDESETRAKTKNLGAPITTSFLNLVAYQVANGMEYLARKKSDVWSYGILLWEIFSLGDDPFKGFETPQKLEDFYAKGNRLTQPEFMPASV</sequence>
<dbReference type="InterPro" id="IPR011009">
    <property type="entry name" value="Kinase-like_dom_sf"/>
</dbReference>
<keyword evidence="5" id="KW-0472">Membrane</keyword>
<protein>
    <submittedName>
        <fullName evidence="10">Protein kinase domain-containing protein</fullName>
    </submittedName>
</protein>
<organism evidence="10">
    <name type="scientific">Enterobius vermicularis</name>
    <name type="common">Human pinworm</name>
    <dbReference type="NCBI Taxonomy" id="51028"/>
    <lineage>
        <taxon>Eukaryota</taxon>
        <taxon>Metazoa</taxon>
        <taxon>Ecdysozoa</taxon>
        <taxon>Nematoda</taxon>
        <taxon>Chromadorea</taxon>
        <taxon>Rhabditida</taxon>
        <taxon>Spirurina</taxon>
        <taxon>Oxyuridomorpha</taxon>
        <taxon>Oxyuroidea</taxon>
        <taxon>Oxyuridae</taxon>
        <taxon>Enterobius</taxon>
    </lineage>
</organism>
<dbReference type="Gene3D" id="3.30.200.20">
    <property type="entry name" value="Phosphorylase Kinase, domain 1"/>
    <property type="match status" value="1"/>
</dbReference>
<evidence type="ECO:0000256" key="3">
    <source>
        <dbReference type="ARBA" id="ARBA00022840"/>
    </source>
</evidence>
<evidence type="ECO:0000256" key="4">
    <source>
        <dbReference type="PIRSR" id="PIRSR000615-2"/>
    </source>
</evidence>
<comment type="subcellular location">
    <subcellularLocation>
        <location evidence="1">Cell membrane</location>
        <topology evidence="1">Single-pass membrane protein</topology>
    </subcellularLocation>
</comment>
<evidence type="ECO:0000256" key="2">
    <source>
        <dbReference type="ARBA" id="ARBA00022475"/>
    </source>
</evidence>
<feature type="signal peptide" evidence="6">
    <location>
        <begin position="1"/>
        <end position="23"/>
    </location>
</feature>
<feature type="transmembrane region" description="Helical" evidence="5">
    <location>
        <begin position="165"/>
        <end position="189"/>
    </location>
</feature>
<dbReference type="SUPFAM" id="SSF56112">
    <property type="entry name" value="Protein kinase-like (PK-like)"/>
    <property type="match status" value="1"/>
</dbReference>
<dbReference type="Pfam" id="PF07714">
    <property type="entry name" value="PK_Tyr_Ser-Thr"/>
    <property type="match status" value="1"/>
</dbReference>
<dbReference type="WBParaSite" id="EVEC_0000619001-mRNA-1">
    <property type="protein sequence ID" value="EVEC_0000619001-mRNA-1"/>
    <property type="gene ID" value="EVEC_0000619001"/>
</dbReference>
<keyword evidence="5" id="KW-1133">Transmembrane helix</keyword>
<dbReference type="EMBL" id="UXUI01008274">
    <property type="protein sequence ID" value="VDD91050.1"/>
    <property type="molecule type" value="Genomic_DNA"/>
</dbReference>
<dbReference type="PROSITE" id="PS50011">
    <property type="entry name" value="PROTEIN_KINASE_DOM"/>
    <property type="match status" value="1"/>
</dbReference>
<dbReference type="STRING" id="51028.A0A0N4V7C6"/>
<dbReference type="InterPro" id="IPR001245">
    <property type="entry name" value="Ser-Thr/Tyr_kinase_cat_dom"/>
</dbReference>
<dbReference type="PANTHER" id="PTHR24416:SF602">
    <property type="entry name" value="PROTEIN VER-1-RELATED"/>
    <property type="match status" value="1"/>
</dbReference>
<keyword evidence="6" id="KW-0732">Signal</keyword>
<dbReference type="GO" id="GO:0005886">
    <property type="term" value="C:plasma membrane"/>
    <property type="evidence" value="ECO:0007669"/>
    <property type="project" value="UniProtKB-SubCell"/>
</dbReference>
<keyword evidence="4" id="KW-0547">Nucleotide-binding</keyword>
<dbReference type="InterPro" id="IPR000719">
    <property type="entry name" value="Prot_kinase_dom"/>
</dbReference>
<evidence type="ECO:0000256" key="6">
    <source>
        <dbReference type="SAM" id="SignalP"/>
    </source>
</evidence>
<proteinExistence type="predicted"/>
<keyword evidence="3 4" id="KW-0067">ATP-binding</keyword>
<dbReference type="GO" id="GO:0004714">
    <property type="term" value="F:transmembrane receptor protein tyrosine kinase activity"/>
    <property type="evidence" value="ECO:0007669"/>
    <property type="project" value="TreeGrafter"/>
</dbReference>
<dbReference type="AlphaFoldDB" id="A0A0N4V7C6"/>
<gene>
    <name evidence="8" type="ORF">EVEC_LOCUS5801</name>
</gene>
<dbReference type="FunFam" id="3.30.200.20:FF:000586">
    <property type="entry name" value="Receptor protein-tyrosine kinase"/>
    <property type="match status" value="1"/>
</dbReference>
<reference evidence="10" key="1">
    <citation type="submission" date="2017-02" db="UniProtKB">
        <authorList>
            <consortium name="WormBaseParasite"/>
        </authorList>
    </citation>
    <scope>IDENTIFICATION</scope>
</reference>
<dbReference type="GO" id="GO:0005524">
    <property type="term" value="F:ATP binding"/>
    <property type="evidence" value="ECO:0007669"/>
    <property type="project" value="UniProtKB-KW"/>
</dbReference>
<keyword evidence="9" id="KW-1185">Reference proteome</keyword>
<dbReference type="GO" id="GO:0045138">
    <property type="term" value="P:nematode male tail tip morphogenesis"/>
    <property type="evidence" value="ECO:0007669"/>
    <property type="project" value="UniProtKB-ARBA"/>
</dbReference>
<evidence type="ECO:0000256" key="1">
    <source>
        <dbReference type="ARBA" id="ARBA00004162"/>
    </source>
</evidence>
<feature type="domain" description="Protein kinase" evidence="7">
    <location>
        <begin position="243"/>
        <end position="456"/>
    </location>
</feature>
<dbReference type="Gene3D" id="1.10.510.10">
    <property type="entry name" value="Transferase(Phosphotransferase) domain 1"/>
    <property type="match status" value="1"/>
</dbReference>
<dbReference type="GO" id="GO:0043235">
    <property type="term" value="C:receptor complex"/>
    <property type="evidence" value="ECO:0007669"/>
    <property type="project" value="TreeGrafter"/>
</dbReference>
<keyword evidence="5" id="KW-0812">Transmembrane</keyword>
<evidence type="ECO:0000313" key="9">
    <source>
        <dbReference type="Proteomes" id="UP000274131"/>
    </source>
</evidence>
<dbReference type="OrthoDB" id="5912975at2759"/>
<evidence type="ECO:0000256" key="5">
    <source>
        <dbReference type="SAM" id="Phobius"/>
    </source>
</evidence>
<evidence type="ECO:0000313" key="10">
    <source>
        <dbReference type="WBParaSite" id="EVEC_0000619001-mRNA-1"/>
    </source>
</evidence>
<dbReference type="InterPro" id="IPR050122">
    <property type="entry name" value="RTK"/>
</dbReference>
<feature type="binding site" evidence="4">
    <location>
        <position position="277"/>
    </location>
    <ligand>
        <name>ATP</name>
        <dbReference type="ChEBI" id="CHEBI:30616"/>
    </ligand>
</feature>
<evidence type="ECO:0000313" key="8">
    <source>
        <dbReference type="EMBL" id="VDD91050.1"/>
    </source>
</evidence>
<reference evidence="8 9" key="2">
    <citation type="submission" date="2018-10" db="EMBL/GenBank/DDBJ databases">
        <authorList>
            <consortium name="Pathogen Informatics"/>
        </authorList>
    </citation>
    <scope>NUCLEOTIDE SEQUENCE [LARGE SCALE GENOMIC DNA]</scope>
</reference>
<feature type="chain" id="PRO_5043122715" evidence="6">
    <location>
        <begin position="24"/>
        <end position="456"/>
    </location>
</feature>
<dbReference type="Proteomes" id="UP000274131">
    <property type="component" value="Unassembled WGS sequence"/>
</dbReference>
<evidence type="ECO:0000259" key="7">
    <source>
        <dbReference type="PROSITE" id="PS50011"/>
    </source>
</evidence>
<dbReference type="GO" id="GO:0007169">
    <property type="term" value="P:cell surface receptor protein tyrosine kinase signaling pathway"/>
    <property type="evidence" value="ECO:0007669"/>
    <property type="project" value="TreeGrafter"/>
</dbReference>
<keyword evidence="2" id="KW-1003">Cell membrane</keyword>
<accession>A0A0N4V7C6</accession>
<dbReference type="PANTHER" id="PTHR24416">
    <property type="entry name" value="TYROSINE-PROTEIN KINASE RECEPTOR"/>
    <property type="match status" value="1"/>
</dbReference>
<name>A0A0N4V7C6_ENTVE</name>